<dbReference type="SMART" id="SM00920">
    <property type="entry name" value="MHC_II_alpha"/>
    <property type="match status" value="1"/>
</dbReference>
<dbReference type="Pfam" id="PF07654">
    <property type="entry name" value="C1-set"/>
    <property type="match status" value="1"/>
</dbReference>
<evidence type="ECO:0000256" key="1">
    <source>
        <dbReference type="ARBA" id="ARBA00004479"/>
    </source>
</evidence>
<comment type="subcellular location">
    <subcellularLocation>
        <location evidence="1">Membrane</location>
        <topology evidence="1">Single-pass type I membrane protein</topology>
    </subcellularLocation>
</comment>
<evidence type="ECO:0000256" key="13">
    <source>
        <dbReference type="SAM" id="SignalP"/>
    </source>
</evidence>
<dbReference type="SMART" id="SM00407">
    <property type="entry name" value="IGc1"/>
    <property type="match status" value="1"/>
</dbReference>
<evidence type="ECO:0000256" key="7">
    <source>
        <dbReference type="ARBA" id="ARBA00023130"/>
    </source>
</evidence>
<reference evidence="15" key="3">
    <citation type="submission" date="2025-08" db="UniProtKB">
        <authorList>
            <consortium name="Ensembl"/>
        </authorList>
    </citation>
    <scope>IDENTIFICATION</scope>
    <source>
        <strain evidence="15">17573</strain>
    </source>
</reference>
<dbReference type="SMR" id="A0A5F8AB71"/>
<evidence type="ECO:0000256" key="10">
    <source>
        <dbReference type="ARBA" id="ARBA00023180"/>
    </source>
</evidence>
<dbReference type="InterPro" id="IPR007110">
    <property type="entry name" value="Ig-like_dom"/>
</dbReference>
<protein>
    <submittedName>
        <fullName evidence="15">Major histocompatibility complex, class II, DO alpha</fullName>
    </submittedName>
</protein>
<dbReference type="Ensembl" id="ENSMMUT00000086757.1">
    <property type="protein sequence ID" value="ENSMMUP00000074632.1"/>
    <property type="gene ID" value="ENSMMUG00000015734.4"/>
</dbReference>
<dbReference type="FunFam" id="3.10.320.10:FF:000002">
    <property type="entry name" value="HLA class II histocompatibility antigen, DR alpha chain"/>
    <property type="match status" value="1"/>
</dbReference>
<keyword evidence="9" id="KW-1015">Disulfide bond</keyword>
<evidence type="ECO:0000256" key="11">
    <source>
        <dbReference type="ARBA" id="ARBA00023182"/>
    </source>
</evidence>
<evidence type="ECO:0000256" key="3">
    <source>
        <dbReference type="ARBA" id="ARBA00022692"/>
    </source>
</evidence>
<reference evidence="15" key="4">
    <citation type="submission" date="2025-09" db="UniProtKB">
        <authorList>
            <consortium name="Ensembl"/>
        </authorList>
    </citation>
    <scope>IDENTIFICATION</scope>
    <source>
        <strain evidence="15">17573</strain>
    </source>
</reference>
<reference evidence="15" key="2">
    <citation type="submission" date="2019-01" db="EMBL/GenBank/DDBJ databases">
        <authorList>
            <person name="Graves T."/>
            <person name="Eichler E.E."/>
            <person name="Wilson R.K."/>
        </authorList>
    </citation>
    <scope>NUCLEOTIDE SEQUENCE [LARGE SCALE GENOMIC DNA]</scope>
    <source>
        <strain evidence="15">17573</strain>
    </source>
</reference>
<reference evidence="16" key="1">
    <citation type="journal article" date="2007" name="Science">
        <title>Evolutionary and biomedical insights from the rhesus macaque genome.</title>
        <authorList>
            <person name="Gibbs R.A."/>
            <person name="Rogers J."/>
            <person name="Katze M.G."/>
            <person name="Bumgarner R."/>
            <person name="Weinstock G.M."/>
            <person name="Mardis E.R."/>
            <person name="Remington K.A."/>
            <person name="Strausberg R.L."/>
            <person name="Venter J.C."/>
            <person name="Wilson R.K."/>
            <person name="Batzer M.A."/>
            <person name="Bustamante C.D."/>
            <person name="Eichler E.E."/>
            <person name="Hahn M.W."/>
            <person name="Hardison R.C."/>
            <person name="Makova K.D."/>
            <person name="Miller W."/>
            <person name="Milosavljevic A."/>
            <person name="Palermo R.E."/>
            <person name="Siepel A."/>
            <person name="Sikela J.M."/>
            <person name="Attaway T."/>
            <person name="Bell S."/>
            <person name="Bernard K.E."/>
            <person name="Buhay C.J."/>
            <person name="Chandrabose M.N."/>
            <person name="Dao M."/>
            <person name="Davis C."/>
            <person name="Delehaunty K.D."/>
            <person name="Ding Y."/>
            <person name="Dinh H.H."/>
            <person name="Dugan-Rocha S."/>
            <person name="Fulton L.A."/>
            <person name="Gabisi R.A."/>
            <person name="Garner T.T."/>
            <person name="Godfrey J."/>
            <person name="Hawes A.C."/>
            <person name="Hernandez J."/>
            <person name="Hines S."/>
            <person name="Holder M."/>
            <person name="Hume J."/>
            <person name="Jhangiani S.N."/>
            <person name="Joshi V."/>
            <person name="Khan Z.M."/>
            <person name="Kirkness E.F."/>
            <person name="Cree A."/>
            <person name="Fowler R.G."/>
            <person name="Lee S."/>
            <person name="Lewis L.R."/>
            <person name="Li Z."/>
            <person name="Liu Y.-S."/>
            <person name="Moore S.M."/>
            <person name="Muzny D."/>
            <person name="Nazareth L.V."/>
            <person name="Ngo D.N."/>
            <person name="Okwuonu G.O."/>
            <person name="Pai G."/>
            <person name="Parker D."/>
            <person name="Paul H.A."/>
            <person name="Pfannkoch C."/>
            <person name="Pohl C.S."/>
            <person name="Rogers Y.-H.C."/>
            <person name="Ruiz S.J."/>
            <person name="Sabo A."/>
            <person name="Santibanez J."/>
            <person name="Schneider B.W."/>
            <person name="Smith S.M."/>
            <person name="Sodergren E."/>
            <person name="Svatek A.F."/>
            <person name="Utterback T.R."/>
            <person name="Vattathil S."/>
            <person name="Warren W."/>
            <person name="White C.S."/>
            <person name="Chinwalla A.T."/>
            <person name="Feng Y."/>
            <person name="Halpern A.L."/>
            <person name="Hillier L.W."/>
            <person name="Huang X."/>
            <person name="Minx P."/>
            <person name="Nelson J.O."/>
            <person name="Pepin K.H."/>
            <person name="Qin X."/>
            <person name="Sutton G.G."/>
            <person name="Venter E."/>
            <person name="Walenz B.P."/>
            <person name="Wallis J.W."/>
            <person name="Worley K.C."/>
            <person name="Yang S.-P."/>
            <person name="Jones S.M."/>
            <person name="Marra M.A."/>
            <person name="Rocchi M."/>
            <person name="Schein J.E."/>
            <person name="Baertsch R."/>
            <person name="Clarke L."/>
            <person name="Csuros M."/>
            <person name="Glasscock J."/>
            <person name="Harris R.A."/>
            <person name="Havlak P."/>
            <person name="Jackson A.R."/>
            <person name="Jiang H."/>
            <person name="Liu Y."/>
            <person name="Messina D.N."/>
            <person name="Shen Y."/>
            <person name="Song H.X.-Z."/>
            <person name="Wylie T."/>
            <person name="Zhang L."/>
            <person name="Birney E."/>
            <person name="Han K."/>
            <person name="Konkel M.K."/>
            <person name="Lee J."/>
            <person name="Smit A.F.A."/>
            <person name="Ullmer B."/>
            <person name="Wang H."/>
            <person name="Xing J."/>
            <person name="Burhans R."/>
            <person name="Cheng Z."/>
            <person name="Karro J.E."/>
            <person name="Ma J."/>
            <person name="Raney B."/>
            <person name="She X."/>
            <person name="Cox M.J."/>
            <person name="Demuth J.P."/>
            <person name="Dumas L.J."/>
            <person name="Han S.-G."/>
            <person name="Hopkins J."/>
            <person name="Karimpour-Fard A."/>
            <person name="Kim Y.H."/>
            <person name="Pollack J.R."/>
            <person name="Vinar T."/>
            <person name="Addo-Quaye C."/>
            <person name="Degenhardt J."/>
            <person name="Denby A."/>
            <person name="Hubisz M.J."/>
            <person name="Indap A."/>
            <person name="Kosiol C."/>
            <person name="Lahn B.T."/>
            <person name="Lawson H.A."/>
            <person name="Marklein A."/>
            <person name="Nielsen R."/>
            <person name="Vallender E.J."/>
            <person name="Clark A.G."/>
            <person name="Ferguson B."/>
            <person name="Hernandez R.D."/>
            <person name="Hirani K."/>
            <person name="Kehrer-Sawatzki H."/>
            <person name="Kolb J."/>
            <person name="Patil S."/>
            <person name="Pu L.-L."/>
            <person name="Ren Y."/>
            <person name="Smith D.G."/>
            <person name="Wheeler D.A."/>
            <person name="Schenck I."/>
            <person name="Ball E.V."/>
            <person name="Chen R."/>
            <person name="Cooper D.N."/>
            <person name="Giardine B."/>
            <person name="Hsu F."/>
            <person name="Kent W.J."/>
            <person name="Lesk A."/>
            <person name="Nelson D.L."/>
            <person name="O'brien W.E."/>
            <person name="Pruefer K."/>
            <person name="Stenson P.D."/>
            <person name="Wallace J.C."/>
            <person name="Ke H."/>
            <person name="Liu X.-M."/>
            <person name="Wang P."/>
            <person name="Xiang A.P."/>
            <person name="Yang F."/>
            <person name="Barber G.P."/>
            <person name="Haussler D."/>
            <person name="Karolchik D."/>
            <person name="Kern A.D."/>
            <person name="Kuhn R.M."/>
            <person name="Smith K.E."/>
            <person name="Zwieg A.S."/>
        </authorList>
    </citation>
    <scope>NUCLEOTIDE SEQUENCE [LARGE SCALE GENOMIC DNA]</scope>
    <source>
        <strain evidence="16">17573</strain>
    </source>
</reference>
<gene>
    <name evidence="15" type="primary">MAMU-DOA</name>
</gene>
<dbReference type="ExpressionAtlas" id="A0A5F8AB71">
    <property type="expression patterns" value="baseline"/>
</dbReference>
<dbReference type="InterPro" id="IPR003597">
    <property type="entry name" value="Ig_C1-set"/>
</dbReference>
<dbReference type="GeneTree" id="ENSGT00940000162112"/>
<evidence type="ECO:0000256" key="8">
    <source>
        <dbReference type="ARBA" id="ARBA00023136"/>
    </source>
</evidence>
<dbReference type="InterPro" id="IPR011162">
    <property type="entry name" value="MHC_I/II-like_Ag-recog"/>
</dbReference>
<dbReference type="PANTHER" id="PTHR19944">
    <property type="entry name" value="MHC CLASS II-RELATED"/>
    <property type="match status" value="1"/>
</dbReference>
<dbReference type="GO" id="GO:0042613">
    <property type="term" value="C:MHC class II protein complex"/>
    <property type="evidence" value="ECO:0007669"/>
    <property type="project" value="UniProtKB-KW"/>
</dbReference>
<accession>A0A5F8AB71</accession>
<proteinExistence type="inferred from homology"/>
<dbReference type="VEuPathDB" id="HostDB:ENSMMUG00000015734"/>
<evidence type="ECO:0000256" key="12">
    <source>
        <dbReference type="RuleBase" id="RU004238"/>
    </source>
</evidence>
<keyword evidence="5" id="KW-0391">Immunity</keyword>
<dbReference type="OMA" id="QVQLHWD"/>
<feature type="signal peptide" evidence="13">
    <location>
        <begin position="1"/>
        <end position="25"/>
    </location>
</feature>
<dbReference type="CDD" id="cd21004">
    <property type="entry name" value="IgC1_MHC_II_alpha_HLA_DO"/>
    <property type="match status" value="1"/>
</dbReference>
<dbReference type="GO" id="GO:0023026">
    <property type="term" value="F:MHC class II protein complex binding"/>
    <property type="evidence" value="ECO:0007669"/>
    <property type="project" value="Ensembl"/>
</dbReference>
<dbReference type="InterPro" id="IPR003006">
    <property type="entry name" value="Ig/MHC_CS"/>
</dbReference>
<evidence type="ECO:0000256" key="9">
    <source>
        <dbReference type="ARBA" id="ARBA00023157"/>
    </source>
</evidence>
<dbReference type="InterPro" id="IPR013783">
    <property type="entry name" value="Ig-like_fold"/>
</dbReference>
<evidence type="ECO:0000313" key="15">
    <source>
        <dbReference type="Ensembl" id="ENSMMUP00000074632.1"/>
    </source>
</evidence>
<feature type="domain" description="Ig-like" evidence="14">
    <location>
        <begin position="113"/>
        <end position="193"/>
    </location>
</feature>
<dbReference type="InterPro" id="IPR036179">
    <property type="entry name" value="Ig-like_dom_sf"/>
</dbReference>
<dbReference type="InterPro" id="IPR014745">
    <property type="entry name" value="MHC_II_a/b_N"/>
</dbReference>
<feature type="chain" id="PRO_5023912227" evidence="13">
    <location>
        <begin position="26"/>
        <end position="342"/>
    </location>
</feature>
<dbReference type="Gene3D" id="2.60.40.10">
    <property type="entry name" value="Immunoglobulins"/>
    <property type="match status" value="1"/>
</dbReference>
<dbReference type="Bgee" id="ENSMMUG00000015734">
    <property type="expression patterns" value="Expressed in spleen and 16 other cell types or tissues"/>
</dbReference>
<organism evidence="15 16">
    <name type="scientific">Macaca mulatta</name>
    <name type="common">Rhesus macaque</name>
    <dbReference type="NCBI Taxonomy" id="9544"/>
    <lineage>
        <taxon>Eukaryota</taxon>
        <taxon>Metazoa</taxon>
        <taxon>Chordata</taxon>
        <taxon>Craniata</taxon>
        <taxon>Vertebrata</taxon>
        <taxon>Euteleostomi</taxon>
        <taxon>Mammalia</taxon>
        <taxon>Eutheria</taxon>
        <taxon>Euarchontoglires</taxon>
        <taxon>Primates</taxon>
        <taxon>Haplorrhini</taxon>
        <taxon>Catarrhini</taxon>
        <taxon>Cercopithecidae</taxon>
        <taxon>Cercopithecinae</taxon>
        <taxon>Macaca</taxon>
    </lineage>
</organism>
<dbReference type="Gene3D" id="3.10.320.10">
    <property type="entry name" value="Class II Histocompatibility Antigen, M Beta Chain, Chain B, domain 1"/>
    <property type="match status" value="1"/>
</dbReference>
<keyword evidence="8" id="KW-0472">Membrane</keyword>
<dbReference type="Proteomes" id="UP000006718">
    <property type="component" value="Chromosome 4"/>
</dbReference>
<dbReference type="InterPro" id="IPR050160">
    <property type="entry name" value="MHC/Immunoglobulin"/>
</dbReference>
<dbReference type="GO" id="GO:0002587">
    <property type="term" value="P:negative regulation of antigen processing and presentation of peptide antigen via MHC class II"/>
    <property type="evidence" value="ECO:0007669"/>
    <property type="project" value="Ensembl"/>
</dbReference>
<evidence type="ECO:0000256" key="5">
    <source>
        <dbReference type="ARBA" id="ARBA00022859"/>
    </source>
</evidence>
<dbReference type="SUPFAM" id="SSF48726">
    <property type="entry name" value="Immunoglobulin"/>
    <property type="match status" value="1"/>
</dbReference>
<dbReference type="PROSITE" id="PS00290">
    <property type="entry name" value="IG_MHC"/>
    <property type="match status" value="1"/>
</dbReference>
<keyword evidence="6" id="KW-1133">Transmembrane helix</keyword>
<comment type="similarity">
    <text evidence="2 12">Belongs to the MHC class II family.</text>
</comment>
<sequence length="342" mass="38347">MALRAGLILGFHSLMTLLSPQEAGATKADHMGSYGPAFYQSYGASGQFTHEFDGEQLFSVDLKKSEAVWRLPEFGDFARFDPQGGLAGIAAIKAHLDVLVERSNRTRAINVPPRVTVFPKSRVELGQPNILICVVNNIFPPVINITWLRNGQAVTEGVAQTSFYSQPDHLFRKFHYLPFVPSAADVYDCQVEHWGLDAPLLRHWGTEPPPHAPSWPQVSFTLESFPIPPIPSFLSQSSRCLFHHQMPWRPWSVPWAWPSAWWASSWAPSSSSWAHMCPVPPGAEAPGVLGGGGGKWMTLNRTWAENQRFCLGERGQERNGHGRKKQRWGERVRFWGEVGTQR</sequence>
<dbReference type="GO" id="GO:0002504">
    <property type="term" value="P:antigen processing and presentation of peptide or polysaccharide antigen via MHC class II"/>
    <property type="evidence" value="ECO:0007669"/>
    <property type="project" value="UniProtKB-KW"/>
</dbReference>
<keyword evidence="16" id="KW-1185">Reference proteome</keyword>
<dbReference type="AlphaFoldDB" id="A0A5F8AB71"/>
<dbReference type="PROSITE" id="PS50835">
    <property type="entry name" value="IG_LIKE"/>
    <property type="match status" value="1"/>
</dbReference>
<keyword evidence="4 13" id="KW-0732">Signal</keyword>
<dbReference type="InParanoid" id="A0A5F8AB71"/>
<keyword evidence="3" id="KW-0812">Transmembrane</keyword>
<dbReference type="GO" id="GO:0002250">
    <property type="term" value="P:adaptive immune response"/>
    <property type="evidence" value="ECO:0007669"/>
    <property type="project" value="UniProtKB-KW"/>
</dbReference>
<keyword evidence="11" id="KW-0491">MHC II</keyword>
<dbReference type="InterPro" id="IPR001003">
    <property type="entry name" value="MHC_II_a_N"/>
</dbReference>
<keyword evidence="7" id="KW-1064">Adaptive immunity</keyword>
<dbReference type="Pfam" id="PF00993">
    <property type="entry name" value="MHC_II_alpha"/>
    <property type="match status" value="1"/>
</dbReference>
<evidence type="ECO:0000256" key="6">
    <source>
        <dbReference type="ARBA" id="ARBA00022989"/>
    </source>
</evidence>
<evidence type="ECO:0000256" key="2">
    <source>
        <dbReference type="ARBA" id="ARBA00007394"/>
    </source>
</evidence>
<evidence type="ECO:0000256" key="4">
    <source>
        <dbReference type="ARBA" id="ARBA00022729"/>
    </source>
</evidence>
<dbReference type="STRING" id="9544.ENSMMUP00000074632"/>
<dbReference type="SUPFAM" id="SSF54452">
    <property type="entry name" value="MHC antigen-recognition domain"/>
    <property type="match status" value="1"/>
</dbReference>
<name>A0A5F8AB71_MACMU</name>
<keyword evidence="10" id="KW-0325">Glycoprotein</keyword>
<dbReference type="PANTHER" id="PTHR19944:SF44">
    <property type="entry name" value="HLA CLASS II HISTOCOMPATIBILITY ANTIGEN, DO ALPHA CHAIN"/>
    <property type="match status" value="1"/>
</dbReference>
<evidence type="ECO:0000259" key="14">
    <source>
        <dbReference type="PROSITE" id="PS50835"/>
    </source>
</evidence>
<evidence type="ECO:0000313" key="16">
    <source>
        <dbReference type="Proteomes" id="UP000006718"/>
    </source>
</evidence>
<dbReference type="FunCoup" id="A0A5F8AB71">
    <property type="interactions" value="410"/>
</dbReference>